<accession>A0ACC1CA38</accession>
<name>A0ACC1CA38_9ROSI</name>
<comment type="caution">
    <text evidence="1">The sequence shown here is derived from an EMBL/GenBank/DDBJ whole genome shotgun (WGS) entry which is preliminary data.</text>
</comment>
<proteinExistence type="predicted"/>
<dbReference type="EMBL" id="CM047897">
    <property type="protein sequence ID" value="KAJ0112412.1"/>
    <property type="molecule type" value="Genomic_DNA"/>
</dbReference>
<dbReference type="Proteomes" id="UP001164250">
    <property type="component" value="Chromosome 1"/>
</dbReference>
<sequence>MKGRIFECTIQSAGSFNLEQGVSGPGHRLITGNLAEIRRLFAEAVSKPIPNFVHDIFYRAAPSYDRSSGVYGRPFLYCFGSVPRLAISDPDMIKEVLMNTGGSFEILPFDPLSRQLHGQGLVGLSGDLWALHKRIANQAFKMDFLKKEGVLLSYKNSKYNSSLKLKEVPISQDLGKESTANVLTWALLLLAQRQEWQTKAREEVIRVTMKLYPPGVVLLKKTSGKANVELGNLDIPAGTQHSFIWP</sequence>
<keyword evidence="2" id="KW-1185">Reference proteome</keyword>
<gene>
    <name evidence="1" type="ORF">Patl1_02874</name>
</gene>
<protein>
    <submittedName>
        <fullName evidence="1">Uncharacterized protein</fullName>
    </submittedName>
</protein>
<evidence type="ECO:0000313" key="2">
    <source>
        <dbReference type="Proteomes" id="UP001164250"/>
    </source>
</evidence>
<reference evidence="2" key="1">
    <citation type="journal article" date="2023" name="G3 (Bethesda)">
        <title>Genome assembly and association tests identify interacting loci associated with vigor, precocity, and sex in interspecific pistachio rootstocks.</title>
        <authorList>
            <person name="Palmer W."/>
            <person name="Jacygrad E."/>
            <person name="Sagayaradj S."/>
            <person name="Cavanaugh K."/>
            <person name="Han R."/>
            <person name="Bertier L."/>
            <person name="Beede B."/>
            <person name="Kafkas S."/>
            <person name="Golino D."/>
            <person name="Preece J."/>
            <person name="Michelmore R."/>
        </authorList>
    </citation>
    <scope>NUCLEOTIDE SEQUENCE [LARGE SCALE GENOMIC DNA]</scope>
</reference>
<evidence type="ECO:0000313" key="1">
    <source>
        <dbReference type="EMBL" id="KAJ0112412.1"/>
    </source>
</evidence>
<organism evidence="1 2">
    <name type="scientific">Pistacia atlantica</name>
    <dbReference type="NCBI Taxonomy" id="434234"/>
    <lineage>
        <taxon>Eukaryota</taxon>
        <taxon>Viridiplantae</taxon>
        <taxon>Streptophyta</taxon>
        <taxon>Embryophyta</taxon>
        <taxon>Tracheophyta</taxon>
        <taxon>Spermatophyta</taxon>
        <taxon>Magnoliopsida</taxon>
        <taxon>eudicotyledons</taxon>
        <taxon>Gunneridae</taxon>
        <taxon>Pentapetalae</taxon>
        <taxon>rosids</taxon>
        <taxon>malvids</taxon>
        <taxon>Sapindales</taxon>
        <taxon>Anacardiaceae</taxon>
        <taxon>Pistacia</taxon>
    </lineage>
</organism>